<dbReference type="EMBL" id="BARX01000027">
    <property type="protein sequence ID" value="GAD03424.1"/>
    <property type="molecule type" value="Genomic_DNA"/>
</dbReference>
<evidence type="ECO:0000313" key="3">
    <source>
        <dbReference type="Proteomes" id="UP000014461"/>
    </source>
</evidence>
<dbReference type="RefSeq" id="WP_016403191.1">
    <property type="nucleotide sequence ID" value="NZ_BARX01000027.1"/>
</dbReference>
<organism evidence="2 3">
    <name type="scientific">Agarivorans albus MKT 106</name>
    <dbReference type="NCBI Taxonomy" id="1331007"/>
    <lineage>
        <taxon>Bacteria</taxon>
        <taxon>Pseudomonadati</taxon>
        <taxon>Pseudomonadota</taxon>
        <taxon>Gammaproteobacteria</taxon>
        <taxon>Alteromonadales</taxon>
        <taxon>Alteromonadaceae</taxon>
        <taxon>Agarivorans</taxon>
    </lineage>
</organism>
<accession>R9PQ06</accession>
<keyword evidence="1" id="KW-0732">Signal</keyword>
<evidence type="ECO:0000256" key="1">
    <source>
        <dbReference type="SAM" id="SignalP"/>
    </source>
</evidence>
<sequence length="206" mass="23017">MKVMKYAIIVMLMPAISFATPILDQSNDYNPYGTVSAPNPNADAGQLFTVGISGTLDSIELLGWNQATAFEASREHELSLFKVGTEYTPGNALATITQTAEGYSEQWFNFDFSGFNISVEAGDELLMLWSSEGYFKWRYNSFAYENGDRFIRNTYYPEGTFVENRDQIFRTYVTKVPEPSSALLLLGGLVLLITKRSTGRAFDARG</sequence>
<keyword evidence="3" id="KW-1185">Reference proteome</keyword>
<proteinExistence type="predicted"/>
<dbReference type="NCBIfam" id="TIGR02595">
    <property type="entry name" value="PEP_CTERM"/>
    <property type="match status" value="1"/>
</dbReference>
<protein>
    <recommendedName>
        <fullName evidence="4">PEP-CTERM protein-sorting domain-containing protein</fullName>
    </recommendedName>
</protein>
<comment type="caution">
    <text evidence="2">The sequence shown here is derived from an EMBL/GenBank/DDBJ whole genome shotgun (WGS) entry which is preliminary data.</text>
</comment>
<evidence type="ECO:0000313" key="2">
    <source>
        <dbReference type="EMBL" id="GAD03424.1"/>
    </source>
</evidence>
<dbReference type="InterPro" id="IPR013424">
    <property type="entry name" value="Ice-binding_C"/>
</dbReference>
<evidence type="ECO:0008006" key="4">
    <source>
        <dbReference type="Google" id="ProtNLM"/>
    </source>
</evidence>
<name>R9PQ06_AGAAL</name>
<feature type="signal peptide" evidence="1">
    <location>
        <begin position="1"/>
        <end position="19"/>
    </location>
</feature>
<feature type="chain" id="PRO_5004488250" description="PEP-CTERM protein-sorting domain-containing protein" evidence="1">
    <location>
        <begin position="20"/>
        <end position="206"/>
    </location>
</feature>
<dbReference type="Proteomes" id="UP000014461">
    <property type="component" value="Unassembled WGS sequence"/>
</dbReference>
<reference evidence="2" key="1">
    <citation type="journal article" date="2013" name="Genome Announc.">
        <title>Draft Genome Sequence of Agarivorans albus Strain MKT 106T, an Agarolytic Marine Bacterium.</title>
        <authorList>
            <person name="Yasuike M."/>
            <person name="Nakamura Y."/>
            <person name="Kai W."/>
            <person name="Fujiwara A."/>
            <person name="Fukui Y."/>
            <person name="Satomi M."/>
            <person name="Sano M."/>
        </authorList>
    </citation>
    <scope>NUCLEOTIDE SEQUENCE [LARGE SCALE GENOMIC DNA]</scope>
</reference>
<gene>
    <name evidence="2" type="ORF">AALB_3504</name>
</gene>
<dbReference type="AlphaFoldDB" id="R9PQ06"/>